<sequence length="47" mass="5621">MNRTCMNCNREYSCDWHAAGDRACCENWEPDIEAKRQEEHREAGKEF</sequence>
<accession>A0ABC9TV61</accession>
<evidence type="ECO:0000313" key="1">
    <source>
        <dbReference type="EMBL" id="ERI75481.1"/>
    </source>
</evidence>
<evidence type="ECO:0000313" key="2">
    <source>
        <dbReference type="Proteomes" id="UP000016491"/>
    </source>
</evidence>
<dbReference type="AlphaFoldDB" id="A0ABC9TV61"/>
<comment type="caution">
    <text evidence="1">The sequence shown here is derived from an EMBL/GenBank/DDBJ whole genome shotgun (WGS) entry which is preliminary data.</text>
</comment>
<reference evidence="1 2" key="1">
    <citation type="submission" date="2013-07" db="EMBL/GenBank/DDBJ databases">
        <authorList>
            <person name="Weinstock G."/>
            <person name="Sodergren E."/>
            <person name="Wylie T."/>
            <person name="Fulton L."/>
            <person name="Fulton R."/>
            <person name="Fronick C."/>
            <person name="O'Laughlin M."/>
            <person name="Godfrey J."/>
            <person name="Miner T."/>
            <person name="Herter B."/>
            <person name="Appelbaum E."/>
            <person name="Cordes M."/>
            <person name="Lek S."/>
            <person name="Wollam A."/>
            <person name="Pepin K.H."/>
            <person name="Palsikar V.B."/>
            <person name="Mitreva M."/>
            <person name="Wilson R.K."/>
        </authorList>
    </citation>
    <scope>NUCLEOTIDE SEQUENCE [LARGE SCALE GENOMIC DNA]</scope>
    <source>
        <strain evidence="1 2">ATCC 14940</strain>
    </source>
</reference>
<dbReference type="RefSeq" id="WP_021643866.1">
    <property type="nucleotide sequence ID" value="NZ_KE993051.1"/>
</dbReference>
<dbReference type="EMBL" id="AWSU01000246">
    <property type="protein sequence ID" value="ERI75481.1"/>
    <property type="molecule type" value="Genomic_DNA"/>
</dbReference>
<protein>
    <submittedName>
        <fullName evidence="1">Uncharacterized protein</fullName>
    </submittedName>
</protein>
<proteinExistence type="predicted"/>
<organism evidence="1 2">
    <name type="scientific">[Clostridium] symbiosum ATCC 14940</name>
    <dbReference type="NCBI Taxonomy" id="411472"/>
    <lineage>
        <taxon>Bacteria</taxon>
        <taxon>Bacillati</taxon>
        <taxon>Bacillota</taxon>
        <taxon>Clostridia</taxon>
        <taxon>Lachnospirales</taxon>
        <taxon>Lachnospiraceae</taxon>
        <taxon>Otoolea</taxon>
    </lineage>
</organism>
<name>A0ABC9TV61_CLOSY</name>
<dbReference type="Proteomes" id="UP000016491">
    <property type="component" value="Unassembled WGS sequence"/>
</dbReference>
<gene>
    <name evidence="1" type="ORF">CLOSYM_03211</name>
</gene>